<gene>
    <name evidence="1" type="ORF">H5410_014967</name>
</gene>
<name>A0A9J5ZT14_SOLCO</name>
<accession>A0A9J5ZT14</accession>
<sequence>MEDSGGKYKEERYLNFVQTMDQHSEDTPQESSNLAIHNHAYRYIDEVLAVPIAAFNKLLVWIFRCFPSSPSSSGIFESSDGLSFALLVCFAFAKGALGC</sequence>
<reference evidence="1 2" key="1">
    <citation type="submission" date="2020-09" db="EMBL/GenBank/DDBJ databases">
        <title>De no assembly of potato wild relative species, Solanum commersonii.</title>
        <authorList>
            <person name="Cho K."/>
        </authorList>
    </citation>
    <scope>NUCLEOTIDE SEQUENCE [LARGE SCALE GENOMIC DNA]</scope>
    <source>
        <strain evidence="1">LZ3.2</strain>
        <tissue evidence="1">Leaf</tissue>
    </source>
</reference>
<dbReference type="EMBL" id="JACXVP010000003">
    <property type="protein sequence ID" value="KAG5615143.1"/>
    <property type="molecule type" value="Genomic_DNA"/>
</dbReference>
<comment type="caution">
    <text evidence="1">The sequence shown here is derived from an EMBL/GenBank/DDBJ whole genome shotgun (WGS) entry which is preliminary data.</text>
</comment>
<evidence type="ECO:0000313" key="2">
    <source>
        <dbReference type="Proteomes" id="UP000824120"/>
    </source>
</evidence>
<evidence type="ECO:0000313" key="1">
    <source>
        <dbReference type="EMBL" id="KAG5615143.1"/>
    </source>
</evidence>
<dbReference type="Proteomes" id="UP000824120">
    <property type="component" value="Chromosome 3"/>
</dbReference>
<keyword evidence="2" id="KW-1185">Reference proteome</keyword>
<organism evidence="1 2">
    <name type="scientific">Solanum commersonii</name>
    <name type="common">Commerson's wild potato</name>
    <name type="synonym">Commerson's nightshade</name>
    <dbReference type="NCBI Taxonomy" id="4109"/>
    <lineage>
        <taxon>Eukaryota</taxon>
        <taxon>Viridiplantae</taxon>
        <taxon>Streptophyta</taxon>
        <taxon>Embryophyta</taxon>
        <taxon>Tracheophyta</taxon>
        <taxon>Spermatophyta</taxon>
        <taxon>Magnoliopsida</taxon>
        <taxon>eudicotyledons</taxon>
        <taxon>Gunneridae</taxon>
        <taxon>Pentapetalae</taxon>
        <taxon>asterids</taxon>
        <taxon>lamiids</taxon>
        <taxon>Solanales</taxon>
        <taxon>Solanaceae</taxon>
        <taxon>Solanoideae</taxon>
        <taxon>Solaneae</taxon>
        <taxon>Solanum</taxon>
    </lineage>
</organism>
<proteinExistence type="predicted"/>
<dbReference type="AlphaFoldDB" id="A0A9J5ZT14"/>
<protein>
    <submittedName>
        <fullName evidence="1">Uncharacterized protein</fullName>
    </submittedName>
</protein>